<protein>
    <submittedName>
        <fullName evidence="1">Uncharacterized protein</fullName>
    </submittedName>
</protein>
<dbReference type="Proteomes" id="UP000005408">
    <property type="component" value="Unassembled WGS sequence"/>
</dbReference>
<reference evidence="1" key="1">
    <citation type="submission" date="2022-08" db="UniProtKB">
        <authorList>
            <consortium name="EnsemblMetazoa"/>
        </authorList>
    </citation>
    <scope>IDENTIFICATION</scope>
    <source>
        <strain evidence="1">05x7-T-G4-1.051#20</strain>
    </source>
</reference>
<keyword evidence="2" id="KW-1185">Reference proteome</keyword>
<dbReference type="EnsemblMetazoa" id="G33453.1">
    <property type="protein sequence ID" value="G33453.1:cds"/>
    <property type="gene ID" value="G33453"/>
</dbReference>
<evidence type="ECO:0000313" key="1">
    <source>
        <dbReference type="EnsemblMetazoa" id="G33453.1:cds"/>
    </source>
</evidence>
<proteinExistence type="predicted"/>
<accession>A0A8W8MKD6</accession>
<name>A0A8W8MKD6_MAGGI</name>
<evidence type="ECO:0000313" key="2">
    <source>
        <dbReference type="Proteomes" id="UP000005408"/>
    </source>
</evidence>
<dbReference type="AlphaFoldDB" id="A0A8W8MKD6"/>
<organism evidence="1 2">
    <name type="scientific">Magallana gigas</name>
    <name type="common">Pacific oyster</name>
    <name type="synonym">Crassostrea gigas</name>
    <dbReference type="NCBI Taxonomy" id="29159"/>
    <lineage>
        <taxon>Eukaryota</taxon>
        <taxon>Metazoa</taxon>
        <taxon>Spiralia</taxon>
        <taxon>Lophotrochozoa</taxon>
        <taxon>Mollusca</taxon>
        <taxon>Bivalvia</taxon>
        <taxon>Autobranchia</taxon>
        <taxon>Pteriomorphia</taxon>
        <taxon>Ostreida</taxon>
        <taxon>Ostreoidea</taxon>
        <taxon>Ostreidae</taxon>
        <taxon>Magallana</taxon>
    </lineage>
</organism>
<sequence>MGILHKINNKHVWASGRMLVRNRDWCGSRTVAKKGLWKTFLAIYSFITVQYRNPMDMTPIILGTCWLSRTTTTILEGCHLLDRMEKCMVKARYLEGPNKSSELAPVYCLLASGKRLLTTKKTQSGAGIHLPAPSRPCCHMTKLL</sequence>